<keyword evidence="8 9" id="KW-0472">Membrane</keyword>
<evidence type="ECO:0000256" key="9">
    <source>
        <dbReference type="SAM" id="Phobius"/>
    </source>
</evidence>
<dbReference type="Proteomes" id="UP000663586">
    <property type="component" value="Chromosome"/>
</dbReference>
<dbReference type="InterPro" id="IPR045349">
    <property type="entry name" value="SLC41A1-3"/>
</dbReference>
<reference evidence="11" key="1">
    <citation type="submission" date="2020-11" db="EMBL/GenBank/DDBJ databases">
        <title>Carbohydrate-dependent, anaerobic sulfur respiration: A novel catabolism in halophilic archaea.</title>
        <authorList>
            <person name="Sorokin D.Y."/>
            <person name="Messina E."/>
            <person name="Smedile F."/>
            <person name="La Cono V."/>
            <person name="Hallsworth J.E."/>
            <person name="Yakimov M.M."/>
        </authorList>
    </citation>
    <scope>NUCLEOTIDE SEQUENCE</scope>
    <source>
        <strain evidence="11">AArc-S</strain>
    </source>
</reference>
<dbReference type="AlphaFoldDB" id="A0A897MTP2"/>
<dbReference type="Gene3D" id="1.10.357.20">
    <property type="entry name" value="SLC41 divalent cation transporters, integral membrane domain"/>
    <property type="match status" value="1"/>
</dbReference>
<evidence type="ECO:0000256" key="7">
    <source>
        <dbReference type="ARBA" id="ARBA00023065"/>
    </source>
</evidence>
<dbReference type="PANTHER" id="PTHR16228">
    <property type="entry name" value="DIVALENT CATION TRANSPORTER SOLUTE CARRIER FAMILY 41"/>
    <property type="match status" value="1"/>
</dbReference>
<evidence type="ECO:0000313" key="11">
    <source>
        <dbReference type="EMBL" id="QSG02319.1"/>
    </source>
</evidence>
<evidence type="ECO:0000256" key="4">
    <source>
        <dbReference type="ARBA" id="ARBA00022692"/>
    </source>
</evidence>
<comment type="subcellular location">
    <subcellularLocation>
        <location evidence="1">Membrane</location>
        <topology evidence="1">Multi-pass membrane protein</topology>
    </subcellularLocation>
</comment>
<feature type="transmembrane region" description="Helical" evidence="9">
    <location>
        <begin position="12"/>
        <end position="34"/>
    </location>
</feature>
<feature type="transmembrane region" description="Helical" evidence="9">
    <location>
        <begin position="88"/>
        <end position="111"/>
    </location>
</feature>
<feature type="transmembrane region" description="Helical" evidence="9">
    <location>
        <begin position="123"/>
        <end position="151"/>
    </location>
</feature>
<keyword evidence="7" id="KW-0406">Ion transport</keyword>
<evidence type="ECO:0000256" key="6">
    <source>
        <dbReference type="ARBA" id="ARBA00022989"/>
    </source>
</evidence>
<feature type="domain" description="SLC41A/MgtE integral membrane" evidence="10">
    <location>
        <begin position="51"/>
        <end position="182"/>
    </location>
</feature>
<feature type="transmembrane region" description="Helical" evidence="9">
    <location>
        <begin position="163"/>
        <end position="187"/>
    </location>
</feature>
<dbReference type="GO" id="GO:0008324">
    <property type="term" value="F:monoatomic cation transmembrane transporter activity"/>
    <property type="evidence" value="ECO:0007669"/>
    <property type="project" value="InterPro"/>
</dbReference>
<keyword evidence="6 9" id="KW-1133">Transmembrane helix</keyword>
<gene>
    <name evidence="11" type="primary">mgtE2</name>
    <name evidence="11" type="ORF">AArcS_1099</name>
</gene>
<dbReference type="SUPFAM" id="SSF161093">
    <property type="entry name" value="MgtE membrane domain-like"/>
    <property type="match status" value="1"/>
</dbReference>
<evidence type="ECO:0000256" key="8">
    <source>
        <dbReference type="ARBA" id="ARBA00023136"/>
    </source>
</evidence>
<keyword evidence="5" id="KW-0460">Magnesium</keyword>
<evidence type="ECO:0000256" key="3">
    <source>
        <dbReference type="ARBA" id="ARBA00022448"/>
    </source>
</evidence>
<evidence type="ECO:0000256" key="5">
    <source>
        <dbReference type="ARBA" id="ARBA00022842"/>
    </source>
</evidence>
<evidence type="ECO:0000259" key="10">
    <source>
        <dbReference type="Pfam" id="PF01769"/>
    </source>
</evidence>
<keyword evidence="12" id="KW-1185">Reference proteome</keyword>
<dbReference type="EMBL" id="CP064786">
    <property type="protein sequence ID" value="QSG02319.1"/>
    <property type="molecule type" value="Genomic_DNA"/>
</dbReference>
<dbReference type="GeneID" id="70684484"/>
<protein>
    <submittedName>
        <fullName evidence="11">Permease, similar to cation transporter</fullName>
    </submittedName>
</protein>
<dbReference type="Pfam" id="PF01769">
    <property type="entry name" value="MgtE"/>
    <property type="match status" value="1"/>
</dbReference>
<dbReference type="PANTHER" id="PTHR16228:SF7">
    <property type="entry name" value="SLC41A_MGTE INTEGRAL MEMBRANE DOMAIN-CONTAINING PROTEIN"/>
    <property type="match status" value="1"/>
</dbReference>
<comment type="similarity">
    <text evidence="2">Belongs to the SLC41A transporter family.</text>
</comment>
<organism evidence="11 12">
    <name type="scientific">Natranaeroarchaeum sulfidigenes</name>
    <dbReference type="NCBI Taxonomy" id="2784880"/>
    <lineage>
        <taxon>Archaea</taxon>
        <taxon>Methanobacteriati</taxon>
        <taxon>Methanobacteriota</taxon>
        <taxon>Stenosarchaea group</taxon>
        <taxon>Halobacteria</taxon>
        <taxon>Halobacteriales</taxon>
        <taxon>Natronoarchaeaceae</taxon>
        <taxon>Natranaeroarchaeum</taxon>
    </lineage>
</organism>
<keyword evidence="4 9" id="KW-0812">Transmembrane</keyword>
<dbReference type="GO" id="GO:0016020">
    <property type="term" value="C:membrane"/>
    <property type="evidence" value="ECO:0007669"/>
    <property type="project" value="UniProtKB-SubCell"/>
</dbReference>
<dbReference type="RefSeq" id="WP_238479473.1">
    <property type="nucleotide sequence ID" value="NZ_CP064786.1"/>
</dbReference>
<sequence length="195" mass="20979">MSATPREEFWGIYRETLPILLIALGGGLFAGLVLEEILESVERFPGLLVMVPVFLATRGNVYGALGGRIASGIHQGLLPPRFEWNERLVNAVIASFINGIGISIVIGFISWGALNLLGMPAAAWYELVGIMLLAGAITSVVMIFGLLALIFLGYRMGYDPDNLVGPIVTTLGDIFGMLFLLISVLVIDGLFEVII</sequence>
<dbReference type="InterPro" id="IPR006667">
    <property type="entry name" value="SLC41_membr_dom"/>
</dbReference>
<proteinExistence type="inferred from homology"/>
<name>A0A897MTP2_9EURY</name>
<evidence type="ECO:0000313" key="12">
    <source>
        <dbReference type="Proteomes" id="UP000663586"/>
    </source>
</evidence>
<dbReference type="KEGG" id="hara:AArcS_1099"/>
<evidence type="ECO:0000256" key="1">
    <source>
        <dbReference type="ARBA" id="ARBA00004141"/>
    </source>
</evidence>
<dbReference type="InterPro" id="IPR036739">
    <property type="entry name" value="SLC41_membr_dom_sf"/>
</dbReference>
<feature type="transmembrane region" description="Helical" evidence="9">
    <location>
        <begin position="46"/>
        <end position="67"/>
    </location>
</feature>
<evidence type="ECO:0000256" key="2">
    <source>
        <dbReference type="ARBA" id="ARBA00009749"/>
    </source>
</evidence>
<accession>A0A897MTP2</accession>
<keyword evidence="3" id="KW-0813">Transport</keyword>